<comment type="caution">
    <text evidence="2">The sequence shown here is derived from an EMBL/GenBank/DDBJ whole genome shotgun (WGS) entry which is preliminary data.</text>
</comment>
<organism evidence="2 3">
    <name type="scientific">Streptomyces roseolilacinus</name>
    <dbReference type="NCBI Taxonomy" id="66904"/>
    <lineage>
        <taxon>Bacteria</taxon>
        <taxon>Bacillati</taxon>
        <taxon>Actinomycetota</taxon>
        <taxon>Actinomycetes</taxon>
        <taxon>Kitasatosporales</taxon>
        <taxon>Streptomycetaceae</taxon>
        <taxon>Streptomyces</taxon>
    </lineage>
</organism>
<feature type="compositionally biased region" description="Low complexity" evidence="1">
    <location>
        <begin position="41"/>
        <end position="55"/>
    </location>
</feature>
<keyword evidence="3" id="KW-1185">Reference proteome</keyword>
<accession>A0A918B0I2</accession>
<feature type="region of interest" description="Disordered" evidence="1">
    <location>
        <begin position="1"/>
        <end position="110"/>
    </location>
</feature>
<dbReference type="Proteomes" id="UP000654123">
    <property type="component" value="Unassembled WGS sequence"/>
</dbReference>
<protein>
    <submittedName>
        <fullName evidence="2">Uncharacterized protein</fullName>
    </submittedName>
</protein>
<name>A0A918B0I2_9ACTN</name>
<proteinExistence type="predicted"/>
<gene>
    <name evidence="2" type="ORF">GCM10010249_20150</name>
</gene>
<feature type="compositionally biased region" description="Gly residues" evidence="1">
    <location>
        <begin position="28"/>
        <end position="38"/>
    </location>
</feature>
<dbReference type="AlphaFoldDB" id="A0A918B0I2"/>
<reference evidence="2" key="1">
    <citation type="journal article" date="2014" name="Int. J. Syst. Evol. Microbiol.">
        <title>Complete genome sequence of Corynebacterium casei LMG S-19264T (=DSM 44701T), isolated from a smear-ripened cheese.</title>
        <authorList>
            <consortium name="US DOE Joint Genome Institute (JGI-PGF)"/>
            <person name="Walter F."/>
            <person name="Albersmeier A."/>
            <person name="Kalinowski J."/>
            <person name="Ruckert C."/>
        </authorList>
    </citation>
    <scope>NUCLEOTIDE SEQUENCE</scope>
    <source>
        <strain evidence="2">JCM 4335</strain>
    </source>
</reference>
<feature type="compositionally biased region" description="Low complexity" evidence="1">
    <location>
        <begin position="15"/>
        <end position="27"/>
    </location>
</feature>
<evidence type="ECO:0000313" key="2">
    <source>
        <dbReference type="EMBL" id="GGQ01656.1"/>
    </source>
</evidence>
<reference evidence="2" key="2">
    <citation type="submission" date="2020-09" db="EMBL/GenBank/DDBJ databases">
        <authorList>
            <person name="Sun Q."/>
            <person name="Ohkuma M."/>
        </authorList>
    </citation>
    <scope>NUCLEOTIDE SEQUENCE</scope>
    <source>
        <strain evidence="2">JCM 4335</strain>
    </source>
</reference>
<evidence type="ECO:0000256" key="1">
    <source>
        <dbReference type="SAM" id="MobiDB-lite"/>
    </source>
</evidence>
<dbReference type="EMBL" id="BMSV01000003">
    <property type="protein sequence ID" value="GGQ01656.1"/>
    <property type="molecule type" value="Genomic_DNA"/>
</dbReference>
<evidence type="ECO:0000313" key="3">
    <source>
        <dbReference type="Proteomes" id="UP000654123"/>
    </source>
</evidence>
<sequence>MTDRQKASSASTDSGRGASEAAADAGAIGVGCGDGPEGGTVRVPAARAPGPAVRRPPWRRTAGSSPRGGSTGVPVTRGPSVAARAAQPSTPVAEWDAPTGLDSGDPRCLR</sequence>